<sequence>MQSIQDMLAQDRVLRIAHRGASDRCPENTLPAFRQAFAHGADMVELDVQLTKDGSLVILHDHYLDRTTTGQGLVAEHTEQEIAAYDAGTWFDSQFAGTQVPRLDDVLREFPDVCFNIELKSFPLSRSTELVDAVLSCVKAHDAMDRVLLSSFDHAALHTARTRSRDIALGALYCGRLWPAFQLAEALQLTSFHPDVASLDASFIAEARAHGYAVLTWTIQTTDMLHWAIANGVSGVITDVIDMPVLA</sequence>
<dbReference type="GO" id="GO:0008081">
    <property type="term" value="F:phosphoric diester hydrolase activity"/>
    <property type="evidence" value="ECO:0007669"/>
    <property type="project" value="InterPro"/>
</dbReference>
<evidence type="ECO:0000313" key="1">
    <source>
        <dbReference type="EMBL" id="UNO48884.1"/>
    </source>
</evidence>
<evidence type="ECO:0000313" key="2">
    <source>
        <dbReference type="Proteomes" id="UP000829401"/>
    </source>
</evidence>
<dbReference type="PANTHER" id="PTHR46211">
    <property type="entry name" value="GLYCEROPHOSPHORYL DIESTER PHOSPHODIESTERASE"/>
    <property type="match status" value="1"/>
</dbReference>
<dbReference type="AlphaFoldDB" id="T0BHI4"/>
<dbReference type="RefSeq" id="WP_021297641.1">
    <property type="nucleotide sequence ID" value="NZ_AURB01000157.1"/>
</dbReference>
<accession>A0A9E6ZNJ1</accession>
<dbReference type="eggNOG" id="COG0584">
    <property type="taxonomic scope" value="Bacteria"/>
</dbReference>
<dbReference type="InterPro" id="IPR017946">
    <property type="entry name" value="PLC-like_Pdiesterase_TIM-brl"/>
</dbReference>
<dbReference type="KEGG" id="aaco:K1I37_20060"/>
<protein>
    <submittedName>
        <fullName evidence="1">Glycerophosphodiester phosphodiesterase</fullName>
    </submittedName>
</protein>
<accession>T0BHI4</accession>
<gene>
    <name evidence="1" type="ORF">K1I37_20060</name>
</gene>
<dbReference type="SUPFAM" id="SSF51695">
    <property type="entry name" value="PLC-like phosphodiesterases"/>
    <property type="match status" value="1"/>
</dbReference>
<dbReference type="PANTHER" id="PTHR46211:SF14">
    <property type="entry name" value="GLYCEROPHOSPHODIESTER PHOSPHODIESTERASE"/>
    <property type="match status" value="1"/>
</dbReference>
<dbReference type="InterPro" id="IPR030395">
    <property type="entry name" value="GP_PDE_dom"/>
</dbReference>
<name>T0BHI4_ALIAG</name>
<dbReference type="PROSITE" id="PS50007">
    <property type="entry name" value="PIPLC_X_DOMAIN"/>
    <property type="match status" value="1"/>
</dbReference>
<dbReference type="Gene3D" id="3.20.20.190">
    <property type="entry name" value="Phosphatidylinositol (PI) phosphodiesterase"/>
    <property type="match status" value="1"/>
</dbReference>
<dbReference type="PROSITE" id="PS51704">
    <property type="entry name" value="GP_PDE"/>
    <property type="match status" value="1"/>
</dbReference>
<organism evidence="1 2">
    <name type="scientific">Alicyclobacillus acidoterrestris (strain ATCC 49025 / DSM 3922 / CIP 106132 / NCIMB 13137 / GD3B)</name>
    <dbReference type="NCBI Taxonomy" id="1356854"/>
    <lineage>
        <taxon>Bacteria</taxon>
        <taxon>Bacillati</taxon>
        <taxon>Bacillota</taxon>
        <taxon>Bacilli</taxon>
        <taxon>Bacillales</taxon>
        <taxon>Alicyclobacillaceae</taxon>
        <taxon>Alicyclobacillus</taxon>
    </lineage>
</organism>
<proteinExistence type="predicted"/>
<keyword evidence="2" id="KW-1185">Reference proteome</keyword>
<dbReference type="GO" id="GO:0006629">
    <property type="term" value="P:lipid metabolic process"/>
    <property type="evidence" value="ECO:0007669"/>
    <property type="project" value="InterPro"/>
</dbReference>
<reference evidence="2" key="1">
    <citation type="journal article" date="2022" name="G3 (Bethesda)">
        <title>Unveiling the complete genome sequence of Alicyclobacillus acidoterrestris DSM 3922T, a taint-producing strain.</title>
        <authorList>
            <person name="Leonardo I.C."/>
            <person name="Barreto Crespo M.T."/>
            <person name="Gaspar F.B."/>
        </authorList>
    </citation>
    <scope>NUCLEOTIDE SEQUENCE [LARGE SCALE GENOMIC DNA]</scope>
    <source>
        <strain evidence="2">DSM 3922</strain>
    </source>
</reference>
<dbReference type="EMBL" id="CP080467">
    <property type="protein sequence ID" value="UNO48884.1"/>
    <property type="molecule type" value="Genomic_DNA"/>
</dbReference>
<dbReference type="Pfam" id="PF03009">
    <property type="entry name" value="GDPD"/>
    <property type="match status" value="1"/>
</dbReference>
<dbReference type="STRING" id="1356854.N007_12925"/>
<dbReference type="Proteomes" id="UP000829401">
    <property type="component" value="Chromosome"/>
</dbReference>